<dbReference type="AlphaFoldDB" id="A0AAU7MYJ1"/>
<gene>
    <name evidence="1" type="ORF">ABNE31_00285</name>
</gene>
<dbReference type="PROSITE" id="PS51257">
    <property type="entry name" value="PROKAR_LIPOPROTEIN"/>
    <property type="match status" value="1"/>
</dbReference>
<reference evidence="1" key="1">
    <citation type="submission" date="2024-05" db="EMBL/GenBank/DDBJ databases">
        <title>Draft Genome Sequences of Flagellimonas sp. MMG031 and Marinobacter sp. MMG032 Isolated from the dinoflagellate Symbiodinium pilosum.</title>
        <authorList>
            <person name="Shikuma N.J."/>
            <person name="Farrell M.V."/>
        </authorList>
    </citation>
    <scope>NUCLEOTIDE SEQUENCE</scope>
    <source>
        <strain evidence="1">MMG031</strain>
    </source>
</reference>
<dbReference type="RefSeq" id="WP_349351950.1">
    <property type="nucleotide sequence ID" value="NZ_CP157804.1"/>
</dbReference>
<accession>A0AAU7MYJ1</accession>
<evidence type="ECO:0008006" key="2">
    <source>
        <dbReference type="Google" id="ProtNLM"/>
    </source>
</evidence>
<evidence type="ECO:0000313" key="1">
    <source>
        <dbReference type="EMBL" id="XBQ23370.1"/>
    </source>
</evidence>
<proteinExistence type="predicted"/>
<protein>
    <recommendedName>
        <fullName evidence="2">Lipoprotein</fullName>
    </recommendedName>
</protein>
<dbReference type="EMBL" id="CP157804">
    <property type="protein sequence ID" value="XBQ23370.1"/>
    <property type="molecule type" value="Genomic_DNA"/>
</dbReference>
<name>A0AAU7MYJ1_9FLAO</name>
<sequence>MSKKLLFLWCISMMVFSCKSDNDSIDCSVVNCVAPEDTLYLRFLNPGNDDDLLANGTIDTDVIEVFNEKGGTVSFTIQEFSGTNTFMAIPVSTDSFGEKSFTISFTDDTSFTINFETSYSDDSECCGPYTIMESFTTNVYSHDLVEPSILPAFVSIYIPSSD</sequence>
<dbReference type="KEGG" id="fld:ABNE31_00285"/>
<organism evidence="1">
    <name type="scientific">Flagellimonas sp. MMG031</name>
    <dbReference type="NCBI Taxonomy" id="3158549"/>
    <lineage>
        <taxon>Bacteria</taxon>
        <taxon>Pseudomonadati</taxon>
        <taxon>Bacteroidota</taxon>
        <taxon>Flavobacteriia</taxon>
        <taxon>Flavobacteriales</taxon>
        <taxon>Flavobacteriaceae</taxon>
        <taxon>Flagellimonas</taxon>
    </lineage>
</organism>